<feature type="compositionally biased region" description="Polar residues" evidence="1">
    <location>
        <begin position="813"/>
        <end position="832"/>
    </location>
</feature>
<dbReference type="EnsemblMetazoa" id="SCAU003211-RA">
    <property type="protein sequence ID" value="SCAU003211-PA"/>
    <property type="gene ID" value="SCAU003211"/>
</dbReference>
<keyword evidence="2" id="KW-0732">Signal</keyword>
<feature type="signal peptide" evidence="2">
    <location>
        <begin position="1"/>
        <end position="30"/>
    </location>
</feature>
<reference evidence="3" key="1">
    <citation type="submission" date="2020-05" db="UniProtKB">
        <authorList>
            <consortium name="EnsemblMetazoa"/>
        </authorList>
    </citation>
    <scope>IDENTIFICATION</scope>
    <source>
        <strain evidence="3">USDA</strain>
    </source>
</reference>
<dbReference type="STRING" id="35570.A0A1I8NYJ5"/>
<proteinExistence type="predicted"/>
<evidence type="ECO:0000256" key="2">
    <source>
        <dbReference type="SAM" id="SignalP"/>
    </source>
</evidence>
<feature type="region of interest" description="Disordered" evidence="1">
    <location>
        <begin position="660"/>
        <end position="729"/>
    </location>
</feature>
<feature type="compositionally biased region" description="Polar residues" evidence="1">
    <location>
        <begin position="207"/>
        <end position="223"/>
    </location>
</feature>
<sequence length="935" mass="104149">MAQRTVTFARNCCCCIFIILFLQHVTPSLATDVAESNVAENTTLTENNETEGQPIAEALVRYRRHPPRTIIKHIIRPKRIKVKRIKRPKIKYHFAEPPPTKHYRKSKPTLYSYTPSLESSLFEGFSHVNVGSANFDLPPSSYEAQSMDLDLYKTYESSSSDDSYHIESDKPTFSYTAPEISYNEPSYSSTKGERKPHSKYGVPKDVSFSTGYNKPSSGSSYSYHDNEEILVDKPYESSHGGGYSYQAPTHSHESFKNFEHSSSYETSHDVGGYQEEHPPQSYEEVHPQEIKEKPTSFYSGGSGSHEFSYQPEEHSHSSYSSSSSSEGHGSFHGQAYLPPSQESTKAQEIGSTSYSSSSGGHGGSLGYSYEAPAHKPAIAEGGHESGPGYSYHSPAHESSKPIARPSSYSSNSGGHGGSLGYSYEPPVHKPAIAEGGHESGPGYSYHAPAHESSKPITRPSSSYTKPAKVEHNSYVATPQQHSKHPRIPATKYGVPDLHLPVANFGDGDYNKYSLVEQKAPPTSFSSKKHHFAEPPEPHKPTVEITFSPSYEIKLPPSGDGGHYQHEEPPQEYDHDHSPPSGYHHQQESSDTHQPAKYEPAPAQDLPIEPNHKHPNYDFPKTSYEVPIYDPIPFDSSNNQEQEIYPPQPFENVAWQENSQMDYTAEPNNVAPQKPQITEDTRYNEPDEMPHGDVHSSGTRFQGHSATATLPQRVRKRKRTKGTTAATTSKVSTKHILDVPELTEAFERDKHKYENTNTDADINESHKVVKVNHGPWNPLRIRTPAATTTTTPTTTLSLDQTPTKNIRIRYQGRTRPSSTTVTTEAPSPQQSNHIPHVEIVSIEKSRSKSYYDGILSTPKIYNPNLYRNRYNSTKQQSGSTAQTPSSSQVNVSASPSSNTEKFSKRTTKNIFDTTVFKSPLTDRGVHQNLPKNHKLF</sequence>
<feature type="region of interest" description="Disordered" evidence="1">
    <location>
        <begin position="869"/>
        <end position="904"/>
    </location>
</feature>
<feature type="compositionally biased region" description="Low complexity" evidence="1">
    <location>
        <begin position="883"/>
        <end position="897"/>
    </location>
</feature>
<feature type="compositionally biased region" description="Polar residues" evidence="1">
    <location>
        <begin position="695"/>
        <end position="709"/>
    </location>
</feature>
<organism evidence="3 4">
    <name type="scientific">Stomoxys calcitrans</name>
    <name type="common">Stable fly</name>
    <name type="synonym">Conops calcitrans</name>
    <dbReference type="NCBI Taxonomy" id="35570"/>
    <lineage>
        <taxon>Eukaryota</taxon>
        <taxon>Metazoa</taxon>
        <taxon>Ecdysozoa</taxon>
        <taxon>Arthropoda</taxon>
        <taxon>Hexapoda</taxon>
        <taxon>Insecta</taxon>
        <taxon>Pterygota</taxon>
        <taxon>Neoptera</taxon>
        <taxon>Endopterygota</taxon>
        <taxon>Diptera</taxon>
        <taxon>Brachycera</taxon>
        <taxon>Muscomorpha</taxon>
        <taxon>Muscoidea</taxon>
        <taxon>Muscidae</taxon>
        <taxon>Stomoxys</taxon>
    </lineage>
</organism>
<evidence type="ECO:0000256" key="1">
    <source>
        <dbReference type="SAM" id="MobiDB-lite"/>
    </source>
</evidence>
<feature type="compositionally biased region" description="Polar residues" evidence="1">
    <location>
        <begin position="454"/>
        <end position="464"/>
    </location>
</feature>
<keyword evidence="4" id="KW-1185">Reference proteome</keyword>
<feature type="compositionally biased region" description="Basic and acidic residues" evidence="1">
    <location>
        <begin position="274"/>
        <end position="294"/>
    </location>
</feature>
<dbReference type="VEuPathDB" id="VectorBase:SCAU003211"/>
<dbReference type="Proteomes" id="UP000095300">
    <property type="component" value="Unassembled WGS sequence"/>
</dbReference>
<feature type="compositionally biased region" description="Basic and acidic residues" evidence="1">
    <location>
        <begin position="562"/>
        <end position="577"/>
    </location>
</feature>
<feature type="compositionally biased region" description="Basic and acidic residues" evidence="1">
    <location>
        <begin position="676"/>
        <end position="693"/>
    </location>
</feature>
<dbReference type="AlphaFoldDB" id="A0A1I8NYJ5"/>
<protein>
    <submittedName>
        <fullName evidence="3">Uncharacterized protein</fullName>
    </submittedName>
</protein>
<feature type="region of interest" description="Disordered" evidence="1">
    <location>
        <begin position="257"/>
        <end position="491"/>
    </location>
</feature>
<feature type="chain" id="PRO_5009325701" evidence="2">
    <location>
        <begin position="31"/>
        <end position="935"/>
    </location>
</feature>
<gene>
    <name evidence="3" type="primary">106086293</name>
</gene>
<evidence type="ECO:0000313" key="4">
    <source>
        <dbReference type="Proteomes" id="UP000095300"/>
    </source>
</evidence>
<feature type="compositionally biased region" description="Polar residues" evidence="1">
    <location>
        <begin position="869"/>
        <end position="882"/>
    </location>
</feature>
<feature type="compositionally biased region" description="Basic and acidic residues" evidence="1">
    <location>
        <begin position="531"/>
        <end position="541"/>
    </location>
</feature>
<name>A0A1I8NYJ5_STOCA</name>
<dbReference type="OrthoDB" id="8122776at2759"/>
<feature type="compositionally biased region" description="Basic and acidic residues" evidence="1">
    <location>
        <begin position="584"/>
        <end position="595"/>
    </location>
</feature>
<feature type="compositionally biased region" description="Polar residues" evidence="1">
    <location>
        <begin position="660"/>
        <end position="675"/>
    </location>
</feature>
<accession>A0A1I8NYJ5</accession>
<evidence type="ECO:0000313" key="3">
    <source>
        <dbReference type="EnsemblMetazoa" id="SCAU003211-PA"/>
    </source>
</evidence>
<dbReference type="KEGG" id="scac:106086293"/>
<feature type="compositionally biased region" description="Low complexity" evidence="1">
    <location>
        <begin position="317"/>
        <end position="333"/>
    </location>
</feature>
<feature type="region of interest" description="Disordered" evidence="1">
    <location>
        <begin position="810"/>
        <end position="834"/>
    </location>
</feature>
<feature type="region of interest" description="Disordered" evidence="1">
    <location>
        <begin position="520"/>
        <end position="619"/>
    </location>
</feature>
<feature type="region of interest" description="Disordered" evidence="1">
    <location>
        <begin position="175"/>
        <end position="223"/>
    </location>
</feature>